<feature type="domain" description="HDOD" evidence="2">
    <location>
        <begin position="57"/>
        <end position="251"/>
    </location>
</feature>
<dbReference type="PANTHER" id="PTHR33525">
    <property type="match status" value="1"/>
</dbReference>
<dbReference type="Gene3D" id="3.30.450.40">
    <property type="match status" value="1"/>
</dbReference>
<evidence type="ECO:0000313" key="4">
    <source>
        <dbReference type="Proteomes" id="UP000633943"/>
    </source>
</evidence>
<dbReference type="Pfam" id="PF08668">
    <property type="entry name" value="HDOD"/>
    <property type="match status" value="1"/>
</dbReference>
<proteinExistence type="predicted"/>
<dbReference type="InterPro" id="IPR052340">
    <property type="entry name" value="RNase_Y/CdgJ"/>
</dbReference>
<sequence>MAEPVDRGGRRPSVPPLFPELSLGMPAAGPSGLREQREPREPRALVEWVALIREQEMPVLGATVALIHSVTDDEKASTGSLAQVILQDAAMTAKVLTLANSALYNPAHQTISTISRAIVVLGFNVVADIAIAIRLVDSLLAGGVRERVLEEMAHGFHAAVQARSIAAMRKDGRSEEVFIAALLSRVGEMAFWCFGGSGAERLDQALSTGQAPDEAQMEVLGFRLRQLSLGLVREWKLGPLLQSVLEGGRLMTPTAQAVLFGQRLAAEVEHGWDAPATRKLIADTSVFVGVPADRLRDELAANAREAVKIATYFGARDAARQIPQLSAASPDEPAVPVTPVAPAMIAPDPRLQLHILREISGRIAAGAPLNEILQLVLEGIFRGVGFDRVLFALLSPNRQQLIGKAALGAGAEGLRQRFIFSLDSTPGDVFNEFFRHPRAMRFTPGNECPGVRPERLQALTDATLACLAPIQINSRAIGLFYADRLNLAMGIDDEAFEAFQLFAQQVSLAVTAVTSSRRVQ</sequence>
<protein>
    <submittedName>
        <fullName evidence="3">HDOD domain-containing protein</fullName>
    </submittedName>
</protein>
<dbReference type="Gene3D" id="1.10.3210.10">
    <property type="entry name" value="Hypothetical protein af1432"/>
    <property type="match status" value="1"/>
</dbReference>
<dbReference type="Proteomes" id="UP000633943">
    <property type="component" value="Unassembled WGS sequence"/>
</dbReference>
<evidence type="ECO:0000256" key="1">
    <source>
        <dbReference type="SAM" id="MobiDB-lite"/>
    </source>
</evidence>
<dbReference type="PANTHER" id="PTHR33525:SF3">
    <property type="entry name" value="RIBONUCLEASE Y"/>
    <property type="match status" value="1"/>
</dbReference>
<dbReference type="EMBL" id="WTVP01000005">
    <property type="protein sequence ID" value="NMG14597.1"/>
    <property type="molecule type" value="Genomic_DNA"/>
</dbReference>
<dbReference type="InterPro" id="IPR029016">
    <property type="entry name" value="GAF-like_dom_sf"/>
</dbReference>
<gene>
    <name evidence="3" type="ORF">GPA24_03395</name>
</gene>
<dbReference type="SMART" id="SM00065">
    <property type="entry name" value="GAF"/>
    <property type="match status" value="1"/>
</dbReference>
<organism evidence="3 4">
    <name type="scientific">Aromatoleum bremense</name>
    <dbReference type="NCBI Taxonomy" id="76115"/>
    <lineage>
        <taxon>Bacteria</taxon>
        <taxon>Pseudomonadati</taxon>
        <taxon>Pseudomonadota</taxon>
        <taxon>Betaproteobacteria</taxon>
        <taxon>Rhodocyclales</taxon>
        <taxon>Rhodocyclaceae</taxon>
        <taxon>Aromatoleum</taxon>
    </lineage>
</organism>
<dbReference type="PROSITE" id="PS51833">
    <property type="entry name" value="HDOD"/>
    <property type="match status" value="1"/>
</dbReference>
<dbReference type="InterPro" id="IPR003018">
    <property type="entry name" value="GAF"/>
</dbReference>
<dbReference type="InterPro" id="IPR013976">
    <property type="entry name" value="HDOD"/>
</dbReference>
<dbReference type="SUPFAM" id="SSF109604">
    <property type="entry name" value="HD-domain/PDEase-like"/>
    <property type="match status" value="1"/>
</dbReference>
<evidence type="ECO:0000259" key="2">
    <source>
        <dbReference type="PROSITE" id="PS51833"/>
    </source>
</evidence>
<name>A0ABX1NSS3_9RHOO</name>
<keyword evidence="4" id="KW-1185">Reference proteome</keyword>
<comment type="caution">
    <text evidence="3">The sequence shown here is derived from an EMBL/GenBank/DDBJ whole genome shotgun (WGS) entry which is preliminary data.</text>
</comment>
<dbReference type="RefSeq" id="WP_169201365.1">
    <property type="nucleotide sequence ID" value="NZ_CP059467.1"/>
</dbReference>
<reference evidence="3 4" key="1">
    <citation type="submission" date="2019-12" db="EMBL/GenBank/DDBJ databases">
        <title>Comparative genomics gives insights into the taxonomy of the Azoarcus-Aromatoleum group and reveals separate origins of nif in the plant-associated Azoarcus and non-plant-associated Aromatoleum sub-groups.</title>
        <authorList>
            <person name="Lafos M."/>
            <person name="Maluk M."/>
            <person name="Batista M."/>
            <person name="Junghare M."/>
            <person name="Carmona M."/>
            <person name="Faoro H."/>
            <person name="Cruz L.M."/>
            <person name="Battistoni F."/>
            <person name="De Souza E."/>
            <person name="Pedrosa F."/>
            <person name="Chen W.-M."/>
            <person name="Poole P.S."/>
            <person name="Dixon R.A."/>
            <person name="James E.K."/>
        </authorList>
    </citation>
    <scope>NUCLEOTIDE SEQUENCE [LARGE SCALE GENOMIC DNA]</scope>
    <source>
        <strain evidence="3 4">PbN1</strain>
    </source>
</reference>
<dbReference type="SUPFAM" id="SSF55781">
    <property type="entry name" value="GAF domain-like"/>
    <property type="match status" value="1"/>
</dbReference>
<feature type="region of interest" description="Disordered" evidence="1">
    <location>
        <begin position="1"/>
        <end position="39"/>
    </location>
</feature>
<evidence type="ECO:0000313" key="3">
    <source>
        <dbReference type="EMBL" id="NMG14597.1"/>
    </source>
</evidence>
<accession>A0ABX1NSS3</accession>